<organism evidence="2 3">
    <name type="scientific">Arthrobotrys conoides</name>
    <dbReference type="NCBI Taxonomy" id="74498"/>
    <lineage>
        <taxon>Eukaryota</taxon>
        <taxon>Fungi</taxon>
        <taxon>Dikarya</taxon>
        <taxon>Ascomycota</taxon>
        <taxon>Pezizomycotina</taxon>
        <taxon>Orbiliomycetes</taxon>
        <taxon>Orbiliales</taxon>
        <taxon>Orbiliaceae</taxon>
        <taxon>Arthrobotrys</taxon>
    </lineage>
</organism>
<sequence>MSSFSRLVKSIGGEGWKWWRKGEVEEVQETGEAREAREEQRTLRGTIKGTIKRVWKKRRWFGLWDGLKSVQRHGISSIVIDTEVGEGKSEKKKQGMSTKRAS</sequence>
<evidence type="ECO:0000313" key="3">
    <source>
        <dbReference type="Proteomes" id="UP001307849"/>
    </source>
</evidence>
<name>A0AAN8PQ31_9PEZI</name>
<dbReference type="AlphaFoldDB" id="A0AAN8PQ31"/>
<feature type="region of interest" description="Disordered" evidence="1">
    <location>
        <begin position="83"/>
        <end position="102"/>
    </location>
</feature>
<reference evidence="2 3" key="1">
    <citation type="submission" date="2019-10" db="EMBL/GenBank/DDBJ databases">
        <authorList>
            <person name="Palmer J.M."/>
        </authorList>
    </citation>
    <scope>NUCLEOTIDE SEQUENCE [LARGE SCALE GENOMIC DNA]</scope>
    <source>
        <strain evidence="2 3">TWF506</strain>
    </source>
</reference>
<protein>
    <submittedName>
        <fullName evidence="2">Uncharacterized protein</fullName>
    </submittedName>
</protein>
<accession>A0AAN8PQ31</accession>
<keyword evidence="3" id="KW-1185">Reference proteome</keyword>
<comment type="caution">
    <text evidence="2">The sequence shown here is derived from an EMBL/GenBank/DDBJ whole genome shotgun (WGS) entry which is preliminary data.</text>
</comment>
<evidence type="ECO:0000313" key="2">
    <source>
        <dbReference type="EMBL" id="KAK6518588.1"/>
    </source>
</evidence>
<proteinExistence type="predicted"/>
<evidence type="ECO:0000256" key="1">
    <source>
        <dbReference type="SAM" id="MobiDB-lite"/>
    </source>
</evidence>
<dbReference type="EMBL" id="JAVHJM010000002">
    <property type="protein sequence ID" value="KAK6518588.1"/>
    <property type="molecule type" value="Genomic_DNA"/>
</dbReference>
<gene>
    <name evidence="2" type="ORF">TWF506_005723</name>
</gene>
<dbReference type="Proteomes" id="UP001307849">
    <property type="component" value="Unassembled WGS sequence"/>
</dbReference>